<evidence type="ECO:0008006" key="7">
    <source>
        <dbReference type="Google" id="ProtNLM"/>
    </source>
</evidence>
<feature type="chain" id="PRO_5021968726" description="SGNH/GDSL hydrolase family protein" evidence="2">
    <location>
        <begin position="21"/>
        <end position="351"/>
    </location>
</feature>
<feature type="compositionally biased region" description="Gly residues" evidence="1">
    <location>
        <begin position="330"/>
        <end position="344"/>
    </location>
</feature>
<evidence type="ECO:0000313" key="6">
    <source>
        <dbReference type="Proteomes" id="UP001055303"/>
    </source>
</evidence>
<accession>A0A564G9B5</accession>
<keyword evidence="2" id="KW-0732">Signal</keyword>
<dbReference type="EMBL" id="CABFVH010000105">
    <property type="protein sequence ID" value="VUF16141.1"/>
    <property type="molecule type" value="Genomic_DNA"/>
</dbReference>
<organism evidence="4 5">
    <name type="scientific">Methylobacterium dankookense</name>
    <dbReference type="NCBI Taxonomy" id="560405"/>
    <lineage>
        <taxon>Bacteria</taxon>
        <taxon>Pseudomonadati</taxon>
        <taxon>Pseudomonadota</taxon>
        <taxon>Alphaproteobacteria</taxon>
        <taxon>Hyphomicrobiales</taxon>
        <taxon>Methylobacteriaceae</taxon>
        <taxon>Methylobacterium</taxon>
    </lineage>
</organism>
<dbReference type="Proteomes" id="UP001055303">
    <property type="component" value="Unassembled WGS sequence"/>
</dbReference>
<feature type="signal peptide" evidence="2">
    <location>
        <begin position="1"/>
        <end position="20"/>
    </location>
</feature>
<evidence type="ECO:0000313" key="3">
    <source>
        <dbReference type="EMBL" id="GJD58637.1"/>
    </source>
</evidence>
<proteinExistence type="predicted"/>
<evidence type="ECO:0000256" key="2">
    <source>
        <dbReference type="SAM" id="SignalP"/>
    </source>
</evidence>
<dbReference type="RefSeq" id="WP_144769365.1">
    <property type="nucleotide sequence ID" value="NZ_BPQI01000161.1"/>
</dbReference>
<reference evidence="3" key="3">
    <citation type="submission" date="2021-08" db="EMBL/GenBank/DDBJ databases">
        <authorList>
            <person name="Tani A."/>
            <person name="Ola A."/>
            <person name="Ogura Y."/>
            <person name="Katsura K."/>
            <person name="Hayashi T."/>
        </authorList>
    </citation>
    <scope>NUCLEOTIDE SEQUENCE</scope>
    <source>
        <strain evidence="3">DSM 22415</strain>
    </source>
</reference>
<reference evidence="3" key="2">
    <citation type="journal article" date="2021" name="Front. Microbiol.">
        <title>Comprehensive Comparative Genomics and Phenotyping of Methylobacterium Species.</title>
        <authorList>
            <person name="Alessa O."/>
            <person name="Ogura Y."/>
            <person name="Fujitani Y."/>
            <person name="Takami H."/>
            <person name="Hayashi T."/>
            <person name="Sahin N."/>
            <person name="Tani A."/>
        </authorList>
    </citation>
    <scope>NUCLEOTIDE SEQUENCE</scope>
    <source>
        <strain evidence="3">DSM 22415</strain>
    </source>
</reference>
<dbReference type="EMBL" id="BPQI01000161">
    <property type="protein sequence ID" value="GJD58637.1"/>
    <property type="molecule type" value="Genomic_DNA"/>
</dbReference>
<keyword evidence="6" id="KW-1185">Reference proteome</keyword>
<name>A0A564G9B5_9HYPH</name>
<dbReference type="OrthoDB" id="8259886at2"/>
<dbReference type="AlphaFoldDB" id="A0A564G9B5"/>
<protein>
    <recommendedName>
        <fullName evidence="7">SGNH/GDSL hydrolase family protein</fullName>
    </recommendedName>
</protein>
<gene>
    <name evidence="3" type="ORF">IFDJLNFL_4559</name>
    <name evidence="4" type="ORF">MTDSW087_05898</name>
</gene>
<dbReference type="Proteomes" id="UP000401717">
    <property type="component" value="Unassembled WGS sequence"/>
</dbReference>
<reference evidence="4 5" key="1">
    <citation type="submission" date="2019-06" db="EMBL/GenBank/DDBJ databases">
        <authorList>
            <person name="Rodrigo-Torres L."/>
            <person name="Arahal R. D."/>
            <person name="Lucena T."/>
        </authorList>
    </citation>
    <scope>NUCLEOTIDE SEQUENCE [LARGE SCALE GENOMIC DNA]</scope>
    <source>
        <strain evidence="4 5">SW08-7</strain>
    </source>
</reference>
<feature type="region of interest" description="Disordered" evidence="1">
    <location>
        <begin position="330"/>
        <end position="351"/>
    </location>
</feature>
<evidence type="ECO:0000313" key="5">
    <source>
        <dbReference type="Proteomes" id="UP000401717"/>
    </source>
</evidence>
<evidence type="ECO:0000313" key="4">
    <source>
        <dbReference type="EMBL" id="VUF16141.1"/>
    </source>
</evidence>
<evidence type="ECO:0000256" key="1">
    <source>
        <dbReference type="SAM" id="MobiDB-lite"/>
    </source>
</evidence>
<sequence>MRAYLLGLCAGGLAAVTAIAGGFAAAMHLRPQNLIAPAISSVESVNEKFRFLRNRPDLDPQVIAVGSSITWRHIDGAALSAGTGASVLNGATGLLAVHQTRALTRLYMDLYPRAATFVMLTSLTDFGACTRNGTLFRPDDAAAYIRRERAELFFYLKYLTLARYYAAARSWPEATTPFTGDRWLDAYGSSPMQVADRGLRYGALPFDATCVEELKRFSSELRARGRQLAVVVMPARPEYLARYPDAAMQLDTVIDEAEPQFRTDGNLLVDFRDVAVESADFWDAFHLQWSAVRRINPALTAKLMPFLRRRSIRNVSTAHEDADCCAGQGQGVGQGEGQGVGQVLGQGRAAP</sequence>